<dbReference type="EMBL" id="CP129113">
    <property type="protein sequence ID" value="WLV24837.1"/>
    <property type="molecule type" value="Genomic_DNA"/>
</dbReference>
<protein>
    <recommendedName>
        <fullName evidence="4">tRNA pseudouridine synthase A</fullName>
        <ecNumber evidence="4">5.4.99.12</ecNumber>
    </recommendedName>
    <alternativeName>
        <fullName evidence="4">tRNA pseudouridine(38-40) synthase</fullName>
    </alternativeName>
    <alternativeName>
        <fullName evidence="4">tRNA pseudouridylate synthase I</fullName>
    </alternativeName>
    <alternativeName>
        <fullName evidence="4">tRNA-uridine isomerase I</fullName>
    </alternativeName>
</protein>
<evidence type="ECO:0000256" key="2">
    <source>
        <dbReference type="ARBA" id="ARBA00022694"/>
    </source>
</evidence>
<comment type="similarity">
    <text evidence="1 4 5">Belongs to the tRNA pseudouridine synthase TruA family.</text>
</comment>
<dbReference type="EC" id="5.4.99.12" evidence="4"/>
<dbReference type="InterPro" id="IPR020097">
    <property type="entry name" value="PsdUridine_synth_TruA_a/b_dom"/>
</dbReference>
<evidence type="ECO:0000256" key="4">
    <source>
        <dbReference type="HAMAP-Rule" id="MF_00171"/>
    </source>
</evidence>
<dbReference type="PIRSF" id="PIRSF001430">
    <property type="entry name" value="tRNA_psdUrid_synth"/>
    <property type="match status" value="1"/>
</dbReference>
<comment type="subunit">
    <text evidence="4">Homodimer.</text>
</comment>
<keyword evidence="8" id="KW-1185">Reference proteome</keyword>
<feature type="domain" description="Pseudouridine synthase I TruA alpha/beta" evidence="6">
    <location>
        <begin position="143"/>
        <end position="246"/>
    </location>
</feature>
<evidence type="ECO:0000313" key="8">
    <source>
        <dbReference type="Proteomes" id="UP001180087"/>
    </source>
</evidence>
<dbReference type="InterPro" id="IPR020103">
    <property type="entry name" value="PsdUridine_synth_cat_dom_sf"/>
</dbReference>
<dbReference type="NCBIfam" id="TIGR00071">
    <property type="entry name" value="hisT_truA"/>
    <property type="match status" value="1"/>
</dbReference>
<evidence type="ECO:0000256" key="5">
    <source>
        <dbReference type="RuleBase" id="RU003792"/>
    </source>
</evidence>
<dbReference type="Gene3D" id="3.30.70.580">
    <property type="entry name" value="Pseudouridine synthase I, catalytic domain, N-terminal subdomain"/>
    <property type="match status" value="1"/>
</dbReference>
<evidence type="ECO:0000259" key="6">
    <source>
        <dbReference type="Pfam" id="PF01416"/>
    </source>
</evidence>
<dbReference type="PANTHER" id="PTHR11142:SF0">
    <property type="entry name" value="TRNA PSEUDOURIDINE SYNTHASE-LIKE 1"/>
    <property type="match status" value="1"/>
</dbReference>
<organism evidence="7 8">
    <name type="scientific">Aciduricibacillus chroicocephali</name>
    <dbReference type="NCBI Taxonomy" id="3054939"/>
    <lineage>
        <taxon>Bacteria</taxon>
        <taxon>Bacillati</taxon>
        <taxon>Bacillota</taxon>
        <taxon>Bacilli</taxon>
        <taxon>Bacillales</taxon>
        <taxon>Bacillaceae</taxon>
        <taxon>Aciduricibacillus</taxon>
    </lineage>
</organism>
<dbReference type="InterPro" id="IPR020095">
    <property type="entry name" value="PsdUridine_synth_TruA_C"/>
</dbReference>
<keyword evidence="2 4" id="KW-0819">tRNA processing</keyword>
<keyword evidence="3 4" id="KW-0413">Isomerase</keyword>
<dbReference type="SUPFAM" id="SSF55120">
    <property type="entry name" value="Pseudouridine synthase"/>
    <property type="match status" value="1"/>
</dbReference>
<dbReference type="HAMAP" id="MF_00171">
    <property type="entry name" value="TruA"/>
    <property type="match status" value="1"/>
</dbReference>
<evidence type="ECO:0000313" key="7">
    <source>
        <dbReference type="EMBL" id="WLV24837.1"/>
    </source>
</evidence>
<dbReference type="PANTHER" id="PTHR11142">
    <property type="entry name" value="PSEUDOURIDYLATE SYNTHASE"/>
    <property type="match status" value="1"/>
</dbReference>
<reference evidence="7" key="1">
    <citation type="submission" date="2023-06" db="EMBL/GenBank/DDBJ databases">
        <title>A Treasure from Seagulls: Isolation and Description of Aciduricobacillus qingdaonensis gen. nov., sp. nov., a Rare Obligately Uric Acid-utilizing Member in the Family Bacillaceae.</title>
        <authorList>
            <person name="Liu W."/>
            <person name="Wang B."/>
        </authorList>
    </citation>
    <scope>NUCLEOTIDE SEQUENCE</scope>
    <source>
        <strain evidence="7">44XB</strain>
    </source>
</reference>
<accession>A0ABY9KVR8</accession>
<dbReference type="GO" id="GO:0160147">
    <property type="term" value="F:tRNA pseudouridine(38-40) synthase activity"/>
    <property type="evidence" value="ECO:0007669"/>
    <property type="project" value="UniProtKB-EC"/>
</dbReference>
<dbReference type="Proteomes" id="UP001180087">
    <property type="component" value="Chromosome"/>
</dbReference>
<dbReference type="InterPro" id="IPR001406">
    <property type="entry name" value="PsdUridine_synth_TruA"/>
</dbReference>
<feature type="domain" description="Pseudouridine synthase I TruA alpha/beta" evidence="6">
    <location>
        <begin position="9"/>
        <end position="105"/>
    </location>
</feature>
<comment type="caution">
    <text evidence="4">Lacks conserved residue(s) required for the propagation of feature annotation.</text>
</comment>
<dbReference type="Pfam" id="PF01416">
    <property type="entry name" value="PseudoU_synth_1"/>
    <property type="match status" value="2"/>
</dbReference>
<proteinExistence type="inferred from homology"/>
<evidence type="ECO:0000256" key="1">
    <source>
        <dbReference type="ARBA" id="ARBA00009375"/>
    </source>
</evidence>
<dbReference type="InterPro" id="IPR020094">
    <property type="entry name" value="TruA/RsuA/RluB/E/F_N"/>
</dbReference>
<dbReference type="RefSeq" id="WP_348028270.1">
    <property type="nucleotide sequence ID" value="NZ_CP129113.1"/>
</dbReference>
<gene>
    <name evidence="4 7" type="primary">truA</name>
    <name evidence="7" type="ORF">QR721_00860</name>
</gene>
<feature type="active site" description="Nucleophile" evidence="4">
    <location>
        <position position="53"/>
    </location>
</feature>
<sequence length="251" mass="28778">MPRIKCLLSYDGTNYAGFQFQPNQRTVQGEIEKALTTFHKGTWTRIHASGRTDAGVHARGQVFHFDTAFNVPDENWKRALNTLLPDDLHIQHAEHVSEDFHARYSAVEKEYHYFIRTGIYDVFKRNYTHHIAYPLDLGAVREACGRLLGTHDFTTFSSAKSTAKGSCVRTLHEVSFLEQGDTLEFIFRGNGFLYNMVRIIIGVLLDIGKGKFEPGIIDEMLEKKDRQIHRKTAPPQGLHLWKVSYPDNLLK</sequence>
<feature type="binding site" evidence="4">
    <location>
        <position position="111"/>
    </location>
    <ligand>
        <name>substrate</name>
    </ligand>
</feature>
<dbReference type="Gene3D" id="3.30.70.660">
    <property type="entry name" value="Pseudouridine synthase I, catalytic domain, C-terminal subdomain"/>
    <property type="match status" value="1"/>
</dbReference>
<comment type="catalytic activity">
    <reaction evidence="4 5">
        <text>uridine(38/39/40) in tRNA = pseudouridine(38/39/40) in tRNA</text>
        <dbReference type="Rhea" id="RHEA:22376"/>
        <dbReference type="Rhea" id="RHEA-COMP:10085"/>
        <dbReference type="Rhea" id="RHEA-COMP:10087"/>
        <dbReference type="ChEBI" id="CHEBI:65314"/>
        <dbReference type="ChEBI" id="CHEBI:65315"/>
        <dbReference type="EC" id="5.4.99.12"/>
    </reaction>
</comment>
<evidence type="ECO:0000256" key="3">
    <source>
        <dbReference type="ARBA" id="ARBA00023235"/>
    </source>
</evidence>
<dbReference type="CDD" id="cd02570">
    <property type="entry name" value="PseudoU_synth_EcTruA"/>
    <property type="match status" value="1"/>
</dbReference>
<name>A0ABY9KVR8_9BACI</name>
<comment type="function">
    <text evidence="4">Formation of pseudouridine at positions 38, 39 and 40 in the anticodon stem and loop of transfer RNAs.</text>
</comment>